<evidence type="ECO:0000313" key="4">
    <source>
        <dbReference type="EMBL" id="RUT08798.1"/>
    </source>
</evidence>
<dbReference type="InterPro" id="IPR019734">
    <property type="entry name" value="TPR_rpt"/>
</dbReference>
<sequence length="873" mass="97878">MKLKLSKKIVKIAAINLALFIFAFFLIIIPSTVAKQPQHNNLEFKSQIIADKTKAQQLVDQAENLFQAGHLSDASRILQQAILIYKQSGDNLGEAESQANHSLILEQLGLWKQATETINISLNLLGWDTGNYVLKVNNPKSELLKVLAPTLDIFAGQQLRQGKSDAAYETAKHTEKFWRQLGDSTGVLCSRINQAQALRVSGFNRRAFDILKSVSTELQLQRDSVLKVSALRSLGNVQQQLSSLEESQKNLQHSLKIAQRLQLPQEISLTEFSLGNTTFALGNVNDAIIHYQNAANTAPNPLLKVQAQINQLNLLINNKRIAEAKTLISAIQSQLPSLPTNNTGIYARINFARAIIKIADKKDAASILATSVQQAKALNDARALSYALGNLASVYEQNKQWQEALKLTREALSLSQQINAPDITYRWQWQLGRILKAQLNIPEAIKAYDASVETLSTFRTDLAGANREIQFNFRDSIEPIYRQSVELLLQEKGENKPDLDKARRRIEALQLAELDNYFREACLNNQFVVLDKVVDNIKADTAIIYPIILDNQLEIILKLPEQPLINKTSIVSSQEVEQVIKEIRYNISEPDEIRKLKTASQQLYKWLIEPVEAQIKKSKVKTLVFIPDGALRNIPMAALYDNIEQKYLIEKYAVAMSPGLQLFTPKPLARKSLNVLAGGLSQMPKGEQFAPLPNVEIELKALQELGVSTVTLYNNRFKSTILEKTINTQPFRVVHLATHGKFSSKAKETFILASDRRIYVDELDKLLKSREWQRSEPIELLVLSACETAAGDNRAALGLAGVALRAGARSTLASLWQIKDSSTAELIKKFYYYLKTGKSTAEALQLAQLELLKDKELNLPLYWAPYVLVGNWL</sequence>
<gene>
    <name evidence="4" type="ORF">DSM106972_008510</name>
</gene>
<protein>
    <recommendedName>
        <fullName evidence="3">CHAT domain-containing protein</fullName>
    </recommendedName>
</protein>
<dbReference type="Gene3D" id="1.25.40.10">
    <property type="entry name" value="Tetratricopeptide repeat domain"/>
    <property type="match status" value="2"/>
</dbReference>
<accession>A0A433VRP9</accession>
<keyword evidence="1" id="KW-0802">TPR repeat</keyword>
<feature type="domain" description="CHAT" evidence="3">
    <location>
        <begin position="599"/>
        <end position="871"/>
    </location>
</feature>
<dbReference type="Pfam" id="PF12770">
    <property type="entry name" value="CHAT"/>
    <property type="match status" value="1"/>
</dbReference>
<feature type="repeat" description="TPR" evidence="1">
    <location>
        <begin position="385"/>
        <end position="418"/>
    </location>
</feature>
<dbReference type="OrthoDB" id="446317at2"/>
<organism evidence="4 5">
    <name type="scientific">Dulcicalothrix desertica PCC 7102</name>
    <dbReference type="NCBI Taxonomy" id="232991"/>
    <lineage>
        <taxon>Bacteria</taxon>
        <taxon>Bacillati</taxon>
        <taxon>Cyanobacteriota</taxon>
        <taxon>Cyanophyceae</taxon>
        <taxon>Nostocales</taxon>
        <taxon>Calotrichaceae</taxon>
        <taxon>Dulcicalothrix</taxon>
    </lineage>
</organism>
<dbReference type="PROSITE" id="PS50005">
    <property type="entry name" value="TPR"/>
    <property type="match status" value="1"/>
</dbReference>
<dbReference type="Proteomes" id="UP000271624">
    <property type="component" value="Unassembled WGS sequence"/>
</dbReference>
<keyword evidence="5" id="KW-1185">Reference proteome</keyword>
<evidence type="ECO:0000256" key="1">
    <source>
        <dbReference type="PROSITE-ProRule" id="PRU00339"/>
    </source>
</evidence>
<dbReference type="AlphaFoldDB" id="A0A433VRP9"/>
<name>A0A433VRP9_9CYAN</name>
<feature type="coiled-coil region" evidence="2">
    <location>
        <begin position="234"/>
        <end position="261"/>
    </location>
</feature>
<reference evidence="4" key="1">
    <citation type="submission" date="2018-12" db="EMBL/GenBank/DDBJ databases">
        <authorList>
            <person name="Will S."/>
            <person name="Neumann-Schaal M."/>
            <person name="Henke P."/>
        </authorList>
    </citation>
    <scope>NUCLEOTIDE SEQUENCE</scope>
    <source>
        <strain evidence="4">PCC 7102</strain>
    </source>
</reference>
<dbReference type="InterPro" id="IPR011990">
    <property type="entry name" value="TPR-like_helical_dom_sf"/>
</dbReference>
<dbReference type="RefSeq" id="WP_127079213.1">
    <property type="nucleotide sequence ID" value="NZ_RSCL01000002.1"/>
</dbReference>
<evidence type="ECO:0000256" key="2">
    <source>
        <dbReference type="SAM" id="Coils"/>
    </source>
</evidence>
<proteinExistence type="predicted"/>
<dbReference type="InterPro" id="IPR024983">
    <property type="entry name" value="CHAT_dom"/>
</dbReference>
<dbReference type="PANTHER" id="PTHR10098">
    <property type="entry name" value="RAPSYN-RELATED"/>
    <property type="match status" value="1"/>
</dbReference>
<dbReference type="PANTHER" id="PTHR10098:SF112">
    <property type="entry name" value="SLR0380 PROTEIN"/>
    <property type="match status" value="1"/>
</dbReference>
<keyword evidence="2" id="KW-0175">Coiled coil</keyword>
<dbReference type="EMBL" id="RSCL01000002">
    <property type="protein sequence ID" value="RUT08798.1"/>
    <property type="molecule type" value="Genomic_DNA"/>
</dbReference>
<reference evidence="4" key="2">
    <citation type="journal article" date="2019" name="Genome Biol. Evol.">
        <title>Day and night: Metabolic profiles and evolutionary relationships of six axenic non-marine cyanobacteria.</title>
        <authorList>
            <person name="Will S.E."/>
            <person name="Henke P."/>
            <person name="Boedeker C."/>
            <person name="Huang S."/>
            <person name="Brinkmann H."/>
            <person name="Rohde M."/>
            <person name="Jarek M."/>
            <person name="Friedl T."/>
            <person name="Seufert S."/>
            <person name="Schumacher M."/>
            <person name="Overmann J."/>
            <person name="Neumann-Schaal M."/>
            <person name="Petersen J."/>
        </authorList>
    </citation>
    <scope>NUCLEOTIDE SEQUENCE [LARGE SCALE GENOMIC DNA]</scope>
    <source>
        <strain evidence="4">PCC 7102</strain>
    </source>
</reference>
<evidence type="ECO:0000313" key="5">
    <source>
        <dbReference type="Proteomes" id="UP000271624"/>
    </source>
</evidence>
<dbReference type="SUPFAM" id="SSF48452">
    <property type="entry name" value="TPR-like"/>
    <property type="match status" value="2"/>
</dbReference>
<evidence type="ECO:0000259" key="3">
    <source>
        <dbReference type="Pfam" id="PF12770"/>
    </source>
</evidence>
<comment type="caution">
    <text evidence="4">The sequence shown here is derived from an EMBL/GenBank/DDBJ whole genome shotgun (WGS) entry which is preliminary data.</text>
</comment>
<dbReference type="SMART" id="SM00028">
    <property type="entry name" value="TPR"/>
    <property type="match status" value="5"/>
</dbReference>